<dbReference type="GO" id="GO:0031564">
    <property type="term" value="P:transcription antitermination"/>
    <property type="evidence" value="ECO:0007669"/>
    <property type="project" value="UniProtKB-UniRule"/>
</dbReference>
<feature type="domain" description="Transcription factor NusA first KH" evidence="8">
    <location>
        <begin position="226"/>
        <end position="302"/>
    </location>
</feature>
<evidence type="ECO:0000256" key="3">
    <source>
        <dbReference type="ARBA" id="ARBA00022884"/>
    </source>
</evidence>
<dbReference type="NCBIfam" id="TIGR01953">
    <property type="entry name" value="NusA"/>
    <property type="match status" value="1"/>
</dbReference>
<dbReference type="GO" id="GO:0000166">
    <property type="term" value="F:nucleotide binding"/>
    <property type="evidence" value="ECO:0007669"/>
    <property type="project" value="InterPro"/>
</dbReference>
<dbReference type="InterPro" id="IPR058582">
    <property type="entry name" value="KH_NusA_2nd"/>
</dbReference>
<keyword evidence="3 6" id="KW-0694">RNA-binding</keyword>
<comment type="function">
    <text evidence="6">Participates in both transcription termination and antitermination.</text>
</comment>
<comment type="similarity">
    <text evidence="6">Belongs to the NusA family.</text>
</comment>
<keyword evidence="5 6" id="KW-0804">Transcription</keyword>
<dbReference type="PANTHER" id="PTHR22648:SF0">
    <property type="entry name" value="TRANSCRIPTION TERMINATION_ANTITERMINATION PROTEIN NUSA"/>
    <property type="match status" value="1"/>
</dbReference>
<evidence type="ECO:0000256" key="6">
    <source>
        <dbReference type="HAMAP-Rule" id="MF_00945"/>
    </source>
</evidence>
<dbReference type="SUPFAM" id="SSF54814">
    <property type="entry name" value="Prokaryotic type KH domain (KH-domain type II)"/>
    <property type="match status" value="2"/>
</dbReference>
<comment type="subunit">
    <text evidence="6">Monomer. Binds directly to the core enzyme of the DNA-dependent RNA polymerase and to nascent RNA.</text>
</comment>
<dbReference type="Gene3D" id="3.30.300.20">
    <property type="match status" value="2"/>
</dbReference>
<keyword evidence="11" id="KW-1185">Reference proteome</keyword>
<dbReference type="GO" id="GO:0005829">
    <property type="term" value="C:cytosol"/>
    <property type="evidence" value="ECO:0007669"/>
    <property type="project" value="TreeGrafter"/>
</dbReference>
<reference evidence="10 11" key="1">
    <citation type="submission" date="2017-08" db="EMBL/GenBank/DDBJ databases">
        <title>Reclassification of Bisgaard taxon 37 and 44.</title>
        <authorList>
            <person name="Christensen H."/>
        </authorList>
    </citation>
    <scope>NUCLEOTIDE SEQUENCE [LARGE SCALE GENOMIC DNA]</scope>
    <source>
        <strain evidence="10 11">B96_4</strain>
    </source>
</reference>
<dbReference type="SUPFAM" id="SSF47794">
    <property type="entry name" value="Rad51 N-terminal domain-like"/>
    <property type="match status" value="2"/>
</dbReference>
<protein>
    <recommendedName>
        <fullName evidence="6">Transcription termination/antitermination protein NusA</fullName>
    </recommendedName>
</protein>
<accession>A0A3A1YA32</accession>
<evidence type="ECO:0000256" key="1">
    <source>
        <dbReference type="ARBA" id="ARBA00022472"/>
    </source>
</evidence>
<comment type="caution">
    <text evidence="10">The sequence shown here is derived from an EMBL/GenBank/DDBJ whole genome shotgun (WGS) entry which is preliminary data.</text>
</comment>
<dbReference type="GO" id="GO:0003700">
    <property type="term" value="F:DNA-binding transcription factor activity"/>
    <property type="evidence" value="ECO:0007669"/>
    <property type="project" value="InterPro"/>
</dbReference>
<dbReference type="AlphaFoldDB" id="A0A3A1YA32"/>
<organism evidence="10 11">
    <name type="scientific">Psittacicella melopsittaci</name>
    <dbReference type="NCBI Taxonomy" id="2028576"/>
    <lineage>
        <taxon>Bacteria</taxon>
        <taxon>Pseudomonadati</taxon>
        <taxon>Pseudomonadota</taxon>
        <taxon>Gammaproteobacteria</taxon>
        <taxon>Pasteurellales</taxon>
        <taxon>Psittacicellaceae</taxon>
        <taxon>Psittacicella</taxon>
    </lineage>
</organism>
<dbReference type="InterPro" id="IPR010213">
    <property type="entry name" value="TF_NusA"/>
</dbReference>
<keyword evidence="2 6" id="KW-0963">Cytoplasm</keyword>
<evidence type="ECO:0000256" key="4">
    <source>
        <dbReference type="ARBA" id="ARBA00023015"/>
    </source>
</evidence>
<dbReference type="GO" id="GO:0003723">
    <property type="term" value="F:RNA binding"/>
    <property type="evidence" value="ECO:0007669"/>
    <property type="project" value="UniProtKB-UniRule"/>
</dbReference>
<name>A0A3A1YA32_9GAMM</name>
<dbReference type="OrthoDB" id="9807233at2"/>
<dbReference type="InterPro" id="IPR015946">
    <property type="entry name" value="KH_dom-like_a/b"/>
</dbReference>
<gene>
    <name evidence="6 10" type="primary">nusA</name>
    <name evidence="10" type="ORF">CJP74_03215</name>
</gene>
<dbReference type="InterPro" id="IPR013735">
    <property type="entry name" value="TF_NusA_N"/>
</dbReference>
<dbReference type="Proteomes" id="UP000266258">
    <property type="component" value="Unassembled WGS sequence"/>
</dbReference>
<dbReference type="CDD" id="cd02134">
    <property type="entry name" value="KH-II_NusA_rpt1"/>
    <property type="match status" value="1"/>
</dbReference>
<dbReference type="Gene3D" id="3.30.1480.10">
    <property type="entry name" value="NusA, N-terminal domain"/>
    <property type="match status" value="1"/>
</dbReference>
<dbReference type="Pfam" id="PF13184">
    <property type="entry name" value="KH_NusA_1st"/>
    <property type="match status" value="1"/>
</dbReference>
<feature type="domain" description="Transcription factor NusA N-terminal" evidence="7">
    <location>
        <begin position="8"/>
        <end position="129"/>
    </location>
</feature>
<dbReference type="PANTHER" id="PTHR22648">
    <property type="entry name" value="TRANSCRIPTION TERMINATION FACTOR NUSA"/>
    <property type="match status" value="1"/>
</dbReference>
<dbReference type="Pfam" id="PF08529">
    <property type="entry name" value="NusA_N"/>
    <property type="match status" value="1"/>
</dbReference>
<evidence type="ECO:0000313" key="11">
    <source>
        <dbReference type="Proteomes" id="UP000266258"/>
    </source>
</evidence>
<dbReference type="InterPro" id="IPR030842">
    <property type="entry name" value="TF_NusA_bacterial"/>
</dbReference>
<keyword evidence="1 6" id="KW-0806">Transcription termination</keyword>
<dbReference type="InterPro" id="IPR025249">
    <property type="entry name" value="TF_NusA_KH_1st"/>
</dbReference>
<dbReference type="HAMAP" id="MF_00945_B">
    <property type="entry name" value="NusA_B"/>
    <property type="match status" value="1"/>
</dbReference>
<evidence type="ECO:0000256" key="2">
    <source>
        <dbReference type="ARBA" id="ARBA00022490"/>
    </source>
</evidence>
<dbReference type="EMBL" id="NRJH01000023">
    <property type="protein sequence ID" value="RIY33004.1"/>
    <property type="molecule type" value="Genomic_DNA"/>
</dbReference>
<evidence type="ECO:0000259" key="9">
    <source>
        <dbReference type="Pfam" id="PF26594"/>
    </source>
</evidence>
<dbReference type="Gene3D" id="1.10.150.20">
    <property type="entry name" value="5' to 3' exonuclease, C-terminal subdomain"/>
    <property type="match status" value="2"/>
</dbReference>
<sequence>MSDNKELELIKWAKTIAENRDISFEKILEAIEEGLAISVRRKYDGERAFRIQLDPETGKATVYRLWKVVEDVNVPTREISLEAALFENPNIKVGDYIEDIDEDEEITLDRIGYNTFRQIMTTKVRSLENEKIISSYEKYLGRIVRGRVRQSKGNTVVLSFPELKTTYESRNPLFVGEDNEPNYVEGILRRDGLIPGEKFRNNQEVSALLVALESGDPNKQQMVLSRTSPDFLHQLLRREVPEIVNGIIDVVDIVREPGLRAKVVVRSADKRLDIIGACVGIRSTRINPISRELRNEKIDIIPFDRDFVTYVRNVLSLDPSIEAQIIIDDKAKMISVAVEKEYLATTIGQKGVNVRLANQILDWKIHVYDIETFAKEKEEEDLKYIEAFEKALDINAETARFLIEQGFKHIEELAAASEEELEEFFEKEDAQLLKNLASAAVADLLNQQQQQIEEANLDPRLKDLEHMNNDILIQLIAHDIRTLEDLADLATDELTSYINMSETVANSLIMQARQIVWFNEEETEA</sequence>
<evidence type="ECO:0000259" key="7">
    <source>
        <dbReference type="Pfam" id="PF08529"/>
    </source>
</evidence>
<dbReference type="GO" id="GO:0006353">
    <property type="term" value="P:DNA-templated transcription termination"/>
    <property type="evidence" value="ECO:0007669"/>
    <property type="project" value="UniProtKB-UniRule"/>
</dbReference>
<dbReference type="InterPro" id="IPR036555">
    <property type="entry name" value="NusA_N_sf"/>
</dbReference>
<evidence type="ECO:0000256" key="5">
    <source>
        <dbReference type="ARBA" id="ARBA00023163"/>
    </source>
</evidence>
<proteinExistence type="inferred from homology"/>
<dbReference type="InterPro" id="IPR009019">
    <property type="entry name" value="KH_sf_prok-type"/>
</dbReference>
<feature type="domain" description="NusA-like second KH" evidence="9">
    <location>
        <begin position="309"/>
        <end position="374"/>
    </location>
</feature>
<dbReference type="InterPro" id="IPR010995">
    <property type="entry name" value="DNA_repair_Rad51/TF_NusA_a-hlx"/>
</dbReference>
<dbReference type="Pfam" id="PF26594">
    <property type="entry name" value="KH_NusA_2nd"/>
    <property type="match status" value="1"/>
</dbReference>
<keyword evidence="4 6" id="KW-0805">Transcription regulation</keyword>
<dbReference type="RefSeq" id="WP_119496829.1">
    <property type="nucleotide sequence ID" value="NZ_NRJH01000023.1"/>
</dbReference>
<dbReference type="Pfam" id="PF14520">
    <property type="entry name" value="HHH_5"/>
    <property type="match status" value="2"/>
</dbReference>
<comment type="subcellular location">
    <subcellularLocation>
        <location evidence="6">Cytoplasm</location>
    </subcellularLocation>
</comment>
<dbReference type="SUPFAM" id="SSF69705">
    <property type="entry name" value="Transcription factor NusA, N-terminal domain"/>
    <property type="match status" value="1"/>
</dbReference>
<evidence type="ECO:0000259" key="8">
    <source>
        <dbReference type="Pfam" id="PF13184"/>
    </source>
</evidence>
<keyword evidence="6" id="KW-0889">Transcription antitermination</keyword>
<evidence type="ECO:0000313" key="10">
    <source>
        <dbReference type="EMBL" id="RIY33004.1"/>
    </source>
</evidence>